<evidence type="ECO:0000256" key="2">
    <source>
        <dbReference type="ARBA" id="ARBA00022448"/>
    </source>
</evidence>
<accession>A0A1J5Q4X0</accession>
<dbReference type="GO" id="GO:0016887">
    <property type="term" value="F:ATP hydrolysis activity"/>
    <property type="evidence" value="ECO:0007669"/>
    <property type="project" value="InterPro"/>
</dbReference>
<sequence length="257" mass="27987">MVDSKMADAATKSAPVSGTSVLSVQNLEAWYGESHILHGINFDVNAGEVVTLLGRNGAGKTTTLRSLMGLTPAREGKITVFGQDTTDWPTFRVAAQGVGYVPEGRRIFANLSVEENLKVPLERGGPWTIARIYQLFPRLEERKLNRGRQLSGGEQEMLSIARALLLNPRLLVLDEPSQGLAPLIVREVFRIVQQMKAEGISVLLVEQNARMSLEIADDAYVLDDGIVVYSGTARELAADDARVRALAGASAEEWTLT</sequence>
<dbReference type="AlphaFoldDB" id="A0A1J5Q4X0"/>
<feature type="domain" description="ABC transporter" evidence="6">
    <location>
        <begin position="22"/>
        <end position="249"/>
    </location>
</feature>
<dbReference type="PANTHER" id="PTHR43820:SF2">
    <property type="entry name" value="ABC TRANSPORTER ATP-BINDING PROTEIN"/>
    <property type="match status" value="1"/>
</dbReference>
<comment type="caution">
    <text evidence="7">The sequence shown here is derived from an EMBL/GenBank/DDBJ whole genome shotgun (WGS) entry which is preliminary data.</text>
</comment>
<reference evidence="7" key="1">
    <citation type="submission" date="2016-10" db="EMBL/GenBank/DDBJ databases">
        <title>Sequence of Gallionella enrichment culture.</title>
        <authorList>
            <person name="Poehlein A."/>
            <person name="Muehling M."/>
            <person name="Daniel R."/>
        </authorList>
    </citation>
    <scope>NUCLEOTIDE SEQUENCE</scope>
</reference>
<dbReference type="PROSITE" id="PS50893">
    <property type="entry name" value="ABC_TRANSPORTER_2"/>
    <property type="match status" value="1"/>
</dbReference>
<dbReference type="CDD" id="cd03224">
    <property type="entry name" value="ABC_TM1139_LivF_branched"/>
    <property type="match status" value="1"/>
</dbReference>
<keyword evidence="3" id="KW-0547">Nucleotide-binding</keyword>
<evidence type="ECO:0000259" key="6">
    <source>
        <dbReference type="PROSITE" id="PS50893"/>
    </source>
</evidence>
<comment type="similarity">
    <text evidence="1">Belongs to the ABC transporter superfamily.</text>
</comment>
<dbReference type="SMART" id="SM00382">
    <property type="entry name" value="AAA"/>
    <property type="match status" value="1"/>
</dbReference>
<dbReference type="InterPro" id="IPR027417">
    <property type="entry name" value="P-loop_NTPase"/>
</dbReference>
<dbReference type="GO" id="GO:0005524">
    <property type="term" value="F:ATP binding"/>
    <property type="evidence" value="ECO:0007669"/>
    <property type="project" value="UniProtKB-KW"/>
</dbReference>
<name>A0A1J5Q4X0_9ZZZZ</name>
<organism evidence="7">
    <name type="scientific">mine drainage metagenome</name>
    <dbReference type="NCBI Taxonomy" id="410659"/>
    <lineage>
        <taxon>unclassified sequences</taxon>
        <taxon>metagenomes</taxon>
        <taxon>ecological metagenomes</taxon>
    </lineage>
</organism>
<evidence type="ECO:0000256" key="1">
    <source>
        <dbReference type="ARBA" id="ARBA00005417"/>
    </source>
</evidence>
<evidence type="ECO:0000256" key="4">
    <source>
        <dbReference type="ARBA" id="ARBA00022840"/>
    </source>
</evidence>
<evidence type="ECO:0000313" key="7">
    <source>
        <dbReference type="EMBL" id="OIQ72499.1"/>
    </source>
</evidence>
<keyword evidence="4 7" id="KW-0067">ATP-binding</keyword>
<dbReference type="InterPro" id="IPR003439">
    <property type="entry name" value="ABC_transporter-like_ATP-bd"/>
</dbReference>
<gene>
    <name evidence="7" type="primary">livF_54</name>
    <name evidence="7" type="ORF">GALL_458760</name>
</gene>
<protein>
    <submittedName>
        <fullName evidence="7">High-affinity branched-chain amino acid transport ATP-binding protein LivF</fullName>
    </submittedName>
</protein>
<keyword evidence="5" id="KW-0029">Amino-acid transport</keyword>
<evidence type="ECO:0000256" key="5">
    <source>
        <dbReference type="ARBA" id="ARBA00022970"/>
    </source>
</evidence>
<evidence type="ECO:0000256" key="3">
    <source>
        <dbReference type="ARBA" id="ARBA00022741"/>
    </source>
</evidence>
<dbReference type="Pfam" id="PF00005">
    <property type="entry name" value="ABC_tran"/>
    <property type="match status" value="1"/>
</dbReference>
<dbReference type="InterPro" id="IPR003593">
    <property type="entry name" value="AAA+_ATPase"/>
</dbReference>
<proteinExistence type="inferred from homology"/>
<dbReference type="PANTHER" id="PTHR43820">
    <property type="entry name" value="HIGH-AFFINITY BRANCHED-CHAIN AMINO ACID TRANSPORT ATP-BINDING PROTEIN LIVF"/>
    <property type="match status" value="1"/>
</dbReference>
<dbReference type="GO" id="GO:0015658">
    <property type="term" value="F:branched-chain amino acid transmembrane transporter activity"/>
    <property type="evidence" value="ECO:0007669"/>
    <property type="project" value="TreeGrafter"/>
</dbReference>
<dbReference type="GO" id="GO:0015807">
    <property type="term" value="P:L-amino acid transport"/>
    <property type="evidence" value="ECO:0007669"/>
    <property type="project" value="TreeGrafter"/>
</dbReference>
<dbReference type="EMBL" id="MLJW01003246">
    <property type="protein sequence ID" value="OIQ72499.1"/>
    <property type="molecule type" value="Genomic_DNA"/>
</dbReference>
<dbReference type="SUPFAM" id="SSF52540">
    <property type="entry name" value="P-loop containing nucleoside triphosphate hydrolases"/>
    <property type="match status" value="1"/>
</dbReference>
<keyword evidence="2" id="KW-0813">Transport</keyword>
<dbReference type="Gene3D" id="3.40.50.300">
    <property type="entry name" value="P-loop containing nucleotide triphosphate hydrolases"/>
    <property type="match status" value="1"/>
</dbReference>
<dbReference type="InterPro" id="IPR052156">
    <property type="entry name" value="BCAA_Transport_ATP-bd_LivF"/>
</dbReference>